<evidence type="ECO:0000313" key="3">
    <source>
        <dbReference type="Proteomes" id="UP000006443"/>
    </source>
</evidence>
<comment type="caution">
    <text evidence="2">The sequence shown here is derived from an EMBL/GenBank/DDBJ whole genome shotgun (WGS) entry which is preliminary data.</text>
</comment>
<dbReference type="GO" id="GO:0005886">
    <property type="term" value="C:plasma membrane"/>
    <property type="evidence" value="ECO:0007669"/>
    <property type="project" value="UniProtKB-SubCell"/>
</dbReference>
<sequence length="253" mass="27880">MSKTLIAKEFRENRWKLVLGLIVMSLLSLSLPLMYDTIIGMYEGFGDLGWIAELIPPQIMGSFSAFLWSQWNAKNLYQIGTIVVILLGMSTIAGEVSNKTISFLLTRPISRRAVFFSKVIAGSLMLWLIIAVSTGVMILYAVLARPEVVEVGRLFVATLITGVGLTTIYLFTVFVSTLLDDSVKAAGVAAVVLLVNSVLGWFNATRVYSIFTHMGGAEYFLGGVFPVWPVLIMLVLSGVFLMTGMNMLERKEF</sequence>
<keyword evidence="3" id="KW-1185">Reference proteome</keyword>
<feature type="transmembrane region" description="Helical" evidence="1">
    <location>
        <begin position="76"/>
        <end position="94"/>
    </location>
</feature>
<dbReference type="OrthoDB" id="9800309at2"/>
<dbReference type="eggNOG" id="COG1277">
    <property type="taxonomic scope" value="Bacteria"/>
</dbReference>
<reference evidence="2 3" key="1">
    <citation type="submission" date="2009-02" db="EMBL/GenBank/DDBJ databases">
        <title>Sequencing of the draft genome and assembly of Dethiobacter alkaliphilus AHT 1.</title>
        <authorList>
            <consortium name="US DOE Joint Genome Institute (JGI-PGF)"/>
            <person name="Lucas S."/>
            <person name="Copeland A."/>
            <person name="Lapidus A."/>
            <person name="Glavina del Rio T."/>
            <person name="Dalin E."/>
            <person name="Tice H."/>
            <person name="Bruce D."/>
            <person name="Goodwin L."/>
            <person name="Pitluck S."/>
            <person name="Larimer F."/>
            <person name="Land M.L."/>
            <person name="Hauser L."/>
            <person name="Muyzer G."/>
        </authorList>
    </citation>
    <scope>NUCLEOTIDE SEQUENCE [LARGE SCALE GENOMIC DNA]</scope>
    <source>
        <strain evidence="2 3">AHT 1</strain>
    </source>
</reference>
<feature type="transmembrane region" description="Helical" evidence="1">
    <location>
        <begin position="154"/>
        <end position="179"/>
    </location>
</feature>
<dbReference type="AlphaFoldDB" id="C0GJV7"/>
<dbReference type="GO" id="GO:0140359">
    <property type="term" value="F:ABC-type transporter activity"/>
    <property type="evidence" value="ECO:0007669"/>
    <property type="project" value="InterPro"/>
</dbReference>
<keyword evidence="1" id="KW-1133">Transmembrane helix</keyword>
<dbReference type="EMBL" id="ACJM01000018">
    <property type="protein sequence ID" value="EEG76415.1"/>
    <property type="molecule type" value="Genomic_DNA"/>
</dbReference>
<dbReference type="STRING" id="555088.DealDRAFT_2760"/>
<evidence type="ECO:0008006" key="4">
    <source>
        <dbReference type="Google" id="ProtNLM"/>
    </source>
</evidence>
<dbReference type="Pfam" id="PF12679">
    <property type="entry name" value="ABC2_membrane_2"/>
    <property type="match status" value="1"/>
</dbReference>
<feature type="transmembrane region" description="Helical" evidence="1">
    <location>
        <begin position="17"/>
        <end position="35"/>
    </location>
</feature>
<dbReference type="RefSeq" id="WP_008518455.1">
    <property type="nucleotide sequence ID" value="NZ_ACJM01000018.1"/>
</dbReference>
<evidence type="ECO:0000256" key="1">
    <source>
        <dbReference type="SAM" id="Phobius"/>
    </source>
</evidence>
<protein>
    <recommendedName>
        <fullName evidence="4">ABC-2 type transport system permease protein</fullName>
    </recommendedName>
</protein>
<name>C0GJV7_DETAL</name>
<keyword evidence="1" id="KW-0472">Membrane</keyword>
<evidence type="ECO:0000313" key="2">
    <source>
        <dbReference type="EMBL" id="EEG76415.1"/>
    </source>
</evidence>
<organism evidence="2 3">
    <name type="scientific">Dethiobacter alkaliphilus AHT 1</name>
    <dbReference type="NCBI Taxonomy" id="555088"/>
    <lineage>
        <taxon>Bacteria</taxon>
        <taxon>Bacillati</taxon>
        <taxon>Bacillota</taxon>
        <taxon>Dethiobacteria</taxon>
        <taxon>Dethiobacterales</taxon>
        <taxon>Dethiobacteraceae</taxon>
        <taxon>Dethiobacter</taxon>
    </lineage>
</organism>
<dbReference type="PANTHER" id="PTHR43471">
    <property type="entry name" value="ABC TRANSPORTER PERMEASE"/>
    <property type="match status" value="1"/>
</dbReference>
<gene>
    <name evidence="2" type="ORF">DealDRAFT_2760</name>
</gene>
<keyword evidence="1" id="KW-0812">Transmembrane</keyword>
<feature type="transmembrane region" description="Helical" evidence="1">
    <location>
        <begin position="186"/>
        <end position="204"/>
    </location>
</feature>
<feature type="transmembrane region" description="Helical" evidence="1">
    <location>
        <begin position="115"/>
        <end position="142"/>
    </location>
</feature>
<proteinExistence type="predicted"/>
<dbReference type="Proteomes" id="UP000006443">
    <property type="component" value="Unassembled WGS sequence"/>
</dbReference>
<accession>C0GJV7</accession>
<feature type="transmembrane region" description="Helical" evidence="1">
    <location>
        <begin position="224"/>
        <end position="248"/>
    </location>
</feature>